<dbReference type="Pfam" id="PF07690">
    <property type="entry name" value="MFS_1"/>
    <property type="match status" value="1"/>
</dbReference>
<dbReference type="SUPFAM" id="SSF103473">
    <property type="entry name" value="MFS general substrate transporter"/>
    <property type="match status" value="2"/>
</dbReference>
<dbReference type="FunFam" id="1.20.1250.20:FF:000196">
    <property type="entry name" value="MFS toxin efflux pump (AflT)"/>
    <property type="match status" value="1"/>
</dbReference>
<evidence type="ECO:0000256" key="4">
    <source>
        <dbReference type="ARBA" id="ARBA00022692"/>
    </source>
</evidence>
<keyword evidence="3" id="KW-0813">Transport</keyword>
<feature type="transmembrane region" description="Helical" evidence="8">
    <location>
        <begin position="332"/>
        <end position="357"/>
    </location>
</feature>
<comment type="subcellular location">
    <subcellularLocation>
        <location evidence="1">Membrane</location>
        <topology evidence="1">Multi-pass membrane protein</topology>
    </subcellularLocation>
</comment>
<reference evidence="10 11" key="1">
    <citation type="submission" date="2015-09" db="EMBL/GenBank/DDBJ databases">
        <title>Host preference determinants of Valsa canker pathogens revealed by comparative genomics.</title>
        <authorList>
            <person name="Yin Z."/>
            <person name="Huang L."/>
        </authorList>
    </citation>
    <scope>NUCLEOTIDE SEQUENCE [LARGE SCALE GENOMIC DNA]</scope>
    <source>
        <strain evidence="10 11">03-1</strain>
    </source>
</reference>
<dbReference type="OrthoDB" id="10021397at2759"/>
<dbReference type="EMBL" id="LKEA01000016">
    <property type="protein sequence ID" value="ROW03046.1"/>
    <property type="molecule type" value="Genomic_DNA"/>
</dbReference>
<protein>
    <recommendedName>
        <fullName evidence="9">Major facilitator superfamily (MFS) profile domain-containing protein</fullName>
    </recommendedName>
</protein>
<proteinExistence type="inferred from homology"/>
<comment type="similarity">
    <text evidence="2">Belongs to the major facilitator superfamily. TCR/Tet family.</text>
</comment>
<feature type="transmembrane region" description="Helical" evidence="8">
    <location>
        <begin position="363"/>
        <end position="383"/>
    </location>
</feature>
<accession>A0A423WI25</accession>
<dbReference type="InterPro" id="IPR036259">
    <property type="entry name" value="MFS_trans_sf"/>
</dbReference>
<evidence type="ECO:0000256" key="5">
    <source>
        <dbReference type="ARBA" id="ARBA00022989"/>
    </source>
</evidence>
<feature type="transmembrane region" description="Helical" evidence="8">
    <location>
        <begin position="395"/>
        <end position="417"/>
    </location>
</feature>
<sequence length="584" mass="62155">MATAEFSSEQEPLSMPKSASVLTLPTENAAMPADADTKTTKSEKVPLPSVEKPEPSGEYVTGVKLGVIVAAVALASFLMLLDTMIVSTAIPSITDTFHSLADVGWYASAYQFGSAAPQPLTGRIYTFFNTKWTFLVFFAIFEIGSVLCGAADSSAMFIVGRFIAGLGASGLRNGSITIVSSCAPLEKRPALIGLTMGFNLLGLVVGPLIGGAFTTYATWRWCFYVNLPCGALTALGILFLRIPEQTTKPAPWSLVPKLYHHLDLMGFVLFAPAILQLLLALQFGGVNYPWDSSQVIGLFCGAAATIVVWFFWNRYRGDDAMLPYSMIRRRDVLASGIYEAFLMASVYGGIYFLPIYFQAVKGASAMLSGVYLLPMIIAQLFVAGAAGGAVTKIGYVIPVAVFSTVFLSIGSGLYSILQPHSSTGKWVGFQILAGVGSGAGLQLAIMAVQAAMAGEDLSSGIAFIMFSQSLGPTVVLTLCNIIFDTSLQSKITQHAPQANATAILDAGATGFRAIVSPADLPGVLDAYADSLDRVFYLVAALAAACGIFLWGMGWHDLRKKEGGATIRRGFQGYKGRNTFMKRKA</sequence>
<dbReference type="CDD" id="cd17502">
    <property type="entry name" value="MFS_Azr1_MDR_like"/>
    <property type="match status" value="1"/>
</dbReference>
<keyword evidence="5 8" id="KW-1133">Transmembrane helix</keyword>
<feature type="domain" description="Major facilitator superfamily (MFS) profile" evidence="9">
    <location>
        <begin position="68"/>
        <end position="557"/>
    </location>
</feature>
<dbReference type="InterPro" id="IPR020846">
    <property type="entry name" value="MFS_dom"/>
</dbReference>
<gene>
    <name evidence="10" type="ORF">VMCG_05700</name>
</gene>
<feature type="transmembrane region" description="Helical" evidence="8">
    <location>
        <begin position="132"/>
        <end position="152"/>
    </location>
</feature>
<dbReference type="Gene3D" id="1.20.1250.20">
    <property type="entry name" value="MFS general substrate transporter like domains"/>
    <property type="match status" value="2"/>
</dbReference>
<feature type="transmembrane region" description="Helical" evidence="8">
    <location>
        <begin position="223"/>
        <end position="242"/>
    </location>
</feature>
<dbReference type="Proteomes" id="UP000283895">
    <property type="component" value="Unassembled WGS sequence"/>
</dbReference>
<dbReference type="PANTHER" id="PTHR23501:SF193">
    <property type="entry name" value="MULTIDRUG TRANSPORTER, PUTATIVE (AFU_ORTHOLOGUE AFUA_8G00940)-RELATED"/>
    <property type="match status" value="1"/>
</dbReference>
<comment type="caution">
    <text evidence="10">The sequence shown here is derived from an EMBL/GenBank/DDBJ whole genome shotgun (WGS) entry which is preliminary data.</text>
</comment>
<evidence type="ECO:0000256" key="2">
    <source>
        <dbReference type="ARBA" id="ARBA00007520"/>
    </source>
</evidence>
<dbReference type="GO" id="GO:0005886">
    <property type="term" value="C:plasma membrane"/>
    <property type="evidence" value="ECO:0007669"/>
    <property type="project" value="TreeGrafter"/>
</dbReference>
<feature type="compositionally biased region" description="Basic and acidic residues" evidence="7">
    <location>
        <begin position="35"/>
        <end position="44"/>
    </location>
</feature>
<evidence type="ECO:0000256" key="7">
    <source>
        <dbReference type="SAM" id="MobiDB-lite"/>
    </source>
</evidence>
<feature type="transmembrane region" description="Helical" evidence="8">
    <location>
        <begin position="59"/>
        <end position="81"/>
    </location>
</feature>
<evidence type="ECO:0000259" key="9">
    <source>
        <dbReference type="PROSITE" id="PS50850"/>
    </source>
</evidence>
<evidence type="ECO:0000256" key="3">
    <source>
        <dbReference type="ARBA" id="ARBA00022448"/>
    </source>
</evidence>
<organism evidence="10 11">
    <name type="scientific">Cytospora schulzeri</name>
    <dbReference type="NCBI Taxonomy" id="448051"/>
    <lineage>
        <taxon>Eukaryota</taxon>
        <taxon>Fungi</taxon>
        <taxon>Dikarya</taxon>
        <taxon>Ascomycota</taxon>
        <taxon>Pezizomycotina</taxon>
        <taxon>Sordariomycetes</taxon>
        <taxon>Sordariomycetidae</taxon>
        <taxon>Diaporthales</taxon>
        <taxon>Cytosporaceae</taxon>
        <taxon>Cytospora</taxon>
    </lineage>
</organism>
<keyword evidence="11" id="KW-1185">Reference proteome</keyword>
<keyword evidence="4 8" id="KW-0812">Transmembrane</keyword>
<name>A0A423WI25_9PEZI</name>
<dbReference type="AlphaFoldDB" id="A0A423WI25"/>
<feature type="transmembrane region" description="Helical" evidence="8">
    <location>
        <begin position="429"/>
        <end position="448"/>
    </location>
</feature>
<evidence type="ECO:0000256" key="1">
    <source>
        <dbReference type="ARBA" id="ARBA00004141"/>
    </source>
</evidence>
<dbReference type="GO" id="GO:0022857">
    <property type="term" value="F:transmembrane transporter activity"/>
    <property type="evidence" value="ECO:0007669"/>
    <property type="project" value="InterPro"/>
</dbReference>
<dbReference type="PROSITE" id="PS50850">
    <property type="entry name" value="MFS"/>
    <property type="match status" value="1"/>
</dbReference>
<evidence type="ECO:0000313" key="11">
    <source>
        <dbReference type="Proteomes" id="UP000283895"/>
    </source>
</evidence>
<evidence type="ECO:0000256" key="8">
    <source>
        <dbReference type="SAM" id="Phobius"/>
    </source>
</evidence>
<feature type="transmembrane region" description="Helical" evidence="8">
    <location>
        <begin position="534"/>
        <end position="552"/>
    </location>
</feature>
<evidence type="ECO:0000313" key="10">
    <source>
        <dbReference type="EMBL" id="ROW03046.1"/>
    </source>
</evidence>
<evidence type="ECO:0000256" key="6">
    <source>
        <dbReference type="ARBA" id="ARBA00023136"/>
    </source>
</evidence>
<feature type="transmembrane region" description="Helical" evidence="8">
    <location>
        <begin position="460"/>
        <end position="483"/>
    </location>
</feature>
<feature type="transmembrane region" description="Helical" evidence="8">
    <location>
        <begin position="262"/>
        <end position="283"/>
    </location>
</feature>
<feature type="transmembrane region" description="Helical" evidence="8">
    <location>
        <begin position="295"/>
        <end position="312"/>
    </location>
</feature>
<keyword evidence="6 8" id="KW-0472">Membrane</keyword>
<feature type="region of interest" description="Disordered" evidence="7">
    <location>
        <begin position="26"/>
        <end position="56"/>
    </location>
</feature>
<dbReference type="PANTHER" id="PTHR23501">
    <property type="entry name" value="MAJOR FACILITATOR SUPERFAMILY"/>
    <property type="match status" value="1"/>
</dbReference>
<feature type="transmembrane region" description="Helical" evidence="8">
    <location>
        <begin position="191"/>
        <end position="217"/>
    </location>
</feature>
<dbReference type="InterPro" id="IPR011701">
    <property type="entry name" value="MFS"/>
</dbReference>